<dbReference type="STRING" id="4577.A0A1D6I9A6"/>
<evidence type="ECO:0000313" key="1">
    <source>
        <dbReference type="EMBL" id="ONM56610.1"/>
    </source>
</evidence>
<name>A0A1D6I9A6_MAIZE</name>
<dbReference type="IntAct" id="A0A1D6I9A6">
    <property type="interactions" value="2"/>
</dbReference>
<protein>
    <submittedName>
        <fullName evidence="1">Uncharacterized protein</fullName>
    </submittedName>
</protein>
<dbReference type="PANTHER" id="PTHR11439:SF461">
    <property type="entry name" value="OS10G0432200 PROTEIN"/>
    <property type="match status" value="1"/>
</dbReference>
<accession>A0A1D6I9A6</accession>
<organism evidence="1">
    <name type="scientific">Zea mays</name>
    <name type="common">Maize</name>
    <dbReference type="NCBI Taxonomy" id="4577"/>
    <lineage>
        <taxon>Eukaryota</taxon>
        <taxon>Viridiplantae</taxon>
        <taxon>Streptophyta</taxon>
        <taxon>Embryophyta</taxon>
        <taxon>Tracheophyta</taxon>
        <taxon>Spermatophyta</taxon>
        <taxon>Magnoliopsida</taxon>
        <taxon>Liliopsida</taxon>
        <taxon>Poales</taxon>
        <taxon>Poaceae</taxon>
        <taxon>PACMAD clade</taxon>
        <taxon>Panicoideae</taxon>
        <taxon>Andropogonodae</taxon>
        <taxon>Andropogoneae</taxon>
        <taxon>Tripsacinae</taxon>
        <taxon>Zea</taxon>
    </lineage>
</organism>
<proteinExistence type="predicted"/>
<gene>
    <name evidence="1" type="ORF">ZEAMMB73_Zm00001d021241</name>
</gene>
<dbReference type="OMA" id="IRAQHAF"/>
<dbReference type="AlphaFoldDB" id="A0A1D6I9A6"/>
<sequence>MIRNPGNFALETEPFEPVLPIVEPAKMHSLSMKEDNFTCFVTEEILIRELEDGGAANIQERPLLMVEKVEKVRTTLADLLAAEVFSSIAPGENSCHNIIDVGASTSKHTSWMEKVHQKKPRKPTPKPLKGNDPDHIAHVKASLSKEFQMSDLGALSYFLGIEVLQTKKGIYLSQAKYIQDLLDRSGLSDTRTVATPMDLHLSLHPTDGTPLEDPSRYRHLVGSLVYLTVTRPDIAHAVQILSQFVSAPTSVHYGHLLRVLRYLRGTKTQCLFYDSNSPLQLHAYSDATWASDPTDRHSITGYCILLGSSPVAWKSKKQAAVSRSSTEAELRALATTTAEIIWIRWLLADLGVSCDSPTLLRCDNTGAIQICHDPVKRELTKHIGVDVSFTRSHCHQKTIDLHYVPSELQLADFFTKAQTRAQHQFHLLKLNASNPPLPP</sequence>
<dbReference type="Pfam" id="PF07727">
    <property type="entry name" value="RVT_2"/>
    <property type="match status" value="1"/>
</dbReference>
<dbReference type="SUPFAM" id="SSF56672">
    <property type="entry name" value="DNA/RNA polymerases"/>
    <property type="match status" value="1"/>
</dbReference>
<dbReference type="InterPro" id="IPR043502">
    <property type="entry name" value="DNA/RNA_pol_sf"/>
</dbReference>
<reference evidence="1" key="1">
    <citation type="submission" date="2015-12" db="EMBL/GenBank/DDBJ databases">
        <title>Update maize B73 reference genome by single molecule sequencing technologies.</title>
        <authorList>
            <consortium name="Maize Genome Sequencing Project"/>
            <person name="Ware D."/>
        </authorList>
    </citation>
    <scope>NUCLEOTIDE SEQUENCE [LARGE SCALE GENOMIC DNA]</scope>
    <source>
        <tissue evidence="1">Seedling</tissue>
    </source>
</reference>
<dbReference type="PANTHER" id="PTHR11439">
    <property type="entry name" value="GAG-POL-RELATED RETROTRANSPOSON"/>
    <property type="match status" value="1"/>
</dbReference>
<dbReference type="CDD" id="cd09272">
    <property type="entry name" value="RNase_HI_RT_Ty1"/>
    <property type="match status" value="1"/>
</dbReference>
<dbReference type="InParanoid" id="A0A1D6I9A6"/>
<dbReference type="InterPro" id="IPR013103">
    <property type="entry name" value="RVT_2"/>
</dbReference>
<dbReference type="EMBL" id="CM007650">
    <property type="protein sequence ID" value="ONM56610.1"/>
    <property type="molecule type" value="Genomic_DNA"/>
</dbReference>
<dbReference type="ExpressionAtlas" id="A0A1D6I9A6">
    <property type="expression patterns" value="baseline and differential"/>
</dbReference>